<evidence type="ECO:0000313" key="3">
    <source>
        <dbReference type="EMBL" id="KAK8841715.1"/>
    </source>
</evidence>
<proteinExistence type="predicted"/>
<dbReference type="InterPro" id="IPR046342">
    <property type="entry name" value="CBS_dom_sf"/>
</dbReference>
<dbReference type="InterPro" id="IPR000644">
    <property type="entry name" value="CBS_dom"/>
</dbReference>
<gene>
    <name evidence="3" type="ORF">M9Y10_026659</name>
</gene>
<evidence type="ECO:0000259" key="2">
    <source>
        <dbReference type="PROSITE" id="PS51371"/>
    </source>
</evidence>
<dbReference type="Gene3D" id="3.10.580.10">
    <property type="entry name" value="CBS-domain"/>
    <property type="match status" value="1"/>
</dbReference>
<comment type="caution">
    <text evidence="3">The sequence shown here is derived from an EMBL/GenBank/DDBJ whole genome shotgun (WGS) entry which is preliminary data.</text>
</comment>
<organism evidence="3 4">
    <name type="scientific">Tritrichomonas musculus</name>
    <dbReference type="NCBI Taxonomy" id="1915356"/>
    <lineage>
        <taxon>Eukaryota</taxon>
        <taxon>Metamonada</taxon>
        <taxon>Parabasalia</taxon>
        <taxon>Tritrichomonadida</taxon>
        <taxon>Tritrichomonadidae</taxon>
        <taxon>Tritrichomonas</taxon>
    </lineage>
</organism>
<reference evidence="3 4" key="1">
    <citation type="submission" date="2024-04" db="EMBL/GenBank/DDBJ databases">
        <title>Tritrichomonas musculus Genome.</title>
        <authorList>
            <person name="Alves-Ferreira E."/>
            <person name="Grigg M."/>
            <person name="Lorenzi H."/>
            <person name="Galac M."/>
        </authorList>
    </citation>
    <scope>NUCLEOTIDE SEQUENCE [LARGE SCALE GENOMIC DNA]</scope>
    <source>
        <strain evidence="3 4">EAF2021</strain>
    </source>
</reference>
<dbReference type="EMBL" id="JAPFFF010000040">
    <property type="protein sequence ID" value="KAK8841715.1"/>
    <property type="molecule type" value="Genomic_DNA"/>
</dbReference>
<evidence type="ECO:0000313" key="4">
    <source>
        <dbReference type="Proteomes" id="UP001470230"/>
    </source>
</evidence>
<keyword evidence="1" id="KW-0129">CBS domain</keyword>
<accession>A0ABR2H8K5</accession>
<name>A0ABR2H8K5_9EUKA</name>
<evidence type="ECO:0000256" key="1">
    <source>
        <dbReference type="PROSITE-ProRule" id="PRU00703"/>
    </source>
</evidence>
<sequence>MNDITKAQFSRLGITSPSYMHNIKPRISEVIRKTEKILDVSDPIFSLCQYFGKKKAPVVPIFNGDKYETLLPVDDITTFFLETNSPIVVVGLGEKEEIACDIDDYKGTIFATDEDTDKVLQMIKMSVPIKCVITDQRPPIIKPTDYFDDVKELLSKLNFRALPVVDDNIEFQGIIQRSTFLVKPKKKVIMMDLKMHNELNQSIPGLEDAEIV</sequence>
<dbReference type="SUPFAM" id="SSF54631">
    <property type="entry name" value="CBS-domain pair"/>
    <property type="match status" value="1"/>
</dbReference>
<protein>
    <recommendedName>
        <fullName evidence="2">CBS domain-containing protein</fullName>
    </recommendedName>
</protein>
<dbReference type="PROSITE" id="PS51371">
    <property type="entry name" value="CBS"/>
    <property type="match status" value="1"/>
</dbReference>
<dbReference type="Pfam" id="PF00571">
    <property type="entry name" value="CBS"/>
    <property type="match status" value="1"/>
</dbReference>
<dbReference type="Proteomes" id="UP001470230">
    <property type="component" value="Unassembled WGS sequence"/>
</dbReference>
<feature type="domain" description="CBS" evidence="2">
    <location>
        <begin position="133"/>
        <end position="193"/>
    </location>
</feature>
<keyword evidence="4" id="KW-1185">Reference proteome</keyword>